<dbReference type="GO" id="GO:0016887">
    <property type="term" value="F:ATP hydrolysis activity"/>
    <property type="evidence" value="ECO:0007669"/>
    <property type="project" value="InterPro"/>
</dbReference>
<accession>A0AAJ1TDH3</accession>
<dbReference type="Pfam" id="PF00005">
    <property type="entry name" value="ABC_tran"/>
    <property type="match status" value="2"/>
</dbReference>
<dbReference type="Proteomes" id="UP001238450">
    <property type="component" value="Unassembled WGS sequence"/>
</dbReference>
<keyword evidence="1" id="KW-0677">Repeat</keyword>
<dbReference type="InterPro" id="IPR003439">
    <property type="entry name" value="ABC_transporter-like_ATP-bd"/>
</dbReference>
<dbReference type="InterPro" id="IPR032781">
    <property type="entry name" value="ABC_tran_Xtn"/>
</dbReference>
<evidence type="ECO:0000256" key="3">
    <source>
        <dbReference type="ARBA" id="ARBA00022840"/>
    </source>
</evidence>
<dbReference type="PROSITE" id="PS50893">
    <property type="entry name" value="ABC_TRANSPORTER_2"/>
    <property type="match status" value="2"/>
</dbReference>
<evidence type="ECO:0000256" key="4">
    <source>
        <dbReference type="SAM" id="Coils"/>
    </source>
</evidence>
<organism evidence="6 7">
    <name type="scientific">Croceifilum oryzae</name>
    <dbReference type="NCBI Taxonomy" id="1553429"/>
    <lineage>
        <taxon>Bacteria</taxon>
        <taxon>Bacillati</taxon>
        <taxon>Bacillota</taxon>
        <taxon>Bacilli</taxon>
        <taxon>Bacillales</taxon>
        <taxon>Thermoactinomycetaceae</taxon>
        <taxon>Croceifilum</taxon>
    </lineage>
</organism>
<feature type="coiled-coil region" evidence="4">
    <location>
        <begin position="274"/>
        <end position="308"/>
    </location>
</feature>
<gene>
    <name evidence="6" type="ORF">J2Z48_000686</name>
</gene>
<evidence type="ECO:0000313" key="6">
    <source>
        <dbReference type="EMBL" id="MDQ0416519.1"/>
    </source>
</evidence>
<keyword evidence="3" id="KW-0067">ATP-binding</keyword>
<evidence type="ECO:0000256" key="2">
    <source>
        <dbReference type="ARBA" id="ARBA00022741"/>
    </source>
</evidence>
<dbReference type="Pfam" id="PF12848">
    <property type="entry name" value="ABC_tran_Xtn"/>
    <property type="match status" value="1"/>
</dbReference>
<keyword evidence="4" id="KW-0175">Coiled coil</keyword>
<dbReference type="FunFam" id="3.40.50.300:FF:000070">
    <property type="entry name" value="Putative ABC transporter ATP-binding component"/>
    <property type="match status" value="1"/>
</dbReference>
<dbReference type="CDD" id="cd03221">
    <property type="entry name" value="ABCF_EF-3"/>
    <property type="match status" value="2"/>
</dbReference>
<feature type="domain" description="ABC transporter" evidence="5">
    <location>
        <begin position="353"/>
        <end position="568"/>
    </location>
</feature>
<dbReference type="FunFam" id="3.40.50.300:FF:000011">
    <property type="entry name" value="Putative ABC transporter ATP-binding component"/>
    <property type="match status" value="1"/>
</dbReference>
<reference evidence="6 7" key="1">
    <citation type="submission" date="2023-07" db="EMBL/GenBank/DDBJ databases">
        <title>Genomic Encyclopedia of Type Strains, Phase IV (KMG-IV): sequencing the most valuable type-strain genomes for metagenomic binning, comparative biology and taxonomic classification.</title>
        <authorList>
            <person name="Goeker M."/>
        </authorList>
    </citation>
    <scope>NUCLEOTIDE SEQUENCE [LARGE SCALE GENOMIC DNA]</scope>
    <source>
        <strain evidence="6 7">DSM 46876</strain>
    </source>
</reference>
<dbReference type="GO" id="GO:0005524">
    <property type="term" value="F:ATP binding"/>
    <property type="evidence" value="ECO:0007669"/>
    <property type="project" value="UniProtKB-KW"/>
</dbReference>
<dbReference type="InterPro" id="IPR003593">
    <property type="entry name" value="AAA+_ATPase"/>
</dbReference>
<keyword evidence="2" id="KW-0547">Nucleotide-binding</keyword>
<dbReference type="EMBL" id="JAUSUV010000003">
    <property type="protein sequence ID" value="MDQ0416519.1"/>
    <property type="molecule type" value="Genomic_DNA"/>
</dbReference>
<proteinExistence type="predicted"/>
<evidence type="ECO:0000313" key="7">
    <source>
        <dbReference type="Proteomes" id="UP001238450"/>
    </source>
</evidence>
<dbReference type="InterPro" id="IPR051309">
    <property type="entry name" value="ABCF_ATPase"/>
</dbReference>
<keyword evidence="7" id="KW-1185">Reference proteome</keyword>
<protein>
    <submittedName>
        <fullName evidence="6">ATPase subunit of ABC transporter with duplicated ATPase domains</fullName>
    </submittedName>
</protein>
<dbReference type="PANTHER" id="PTHR42855:SF2">
    <property type="entry name" value="DRUG RESISTANCE ABC TRANSPORTER,ATP-BINDING PROTEIN"/>
    <property type="match status" value="1"/>
</dbReference>
<sequence length="568" mass="64269">MIERSDHLSNIELSRKHGTIDWNHFDVTEEFSDMITVQNVGLRFGGRKLFEDVNVKFVPGNCYGVIGANGAGKSTFLKILAGEIEPNTGDVIMTPGERLAVLKQDHFQYEEFEVLQTVIMGHARLAEITREKDALYAKADFSEEDGMRAAELEGEFAELNGWEAESNAAILLSGLGVSDDLHYKKMSELDGGQKVKVLLAQALFGKPDILLLDEPTNHLDLEAIRWLEDFLMNFENTVIVVSHDRHFLNVVCTHTVDIDFAEVRLYVGNYDFWYESSQLALALAKEKNKKAEEKKKDLENFIARFSSNKSKAKQATSRKKMLEKLNVEDIKPSSRRYPFINFEQEREAGNDLVRVEGLSKSIDGEQVLKDVRFTLNKGDKIALVGTNEVGKSTLLEILSGEMEPDAGEYTWGITTTQSYFPKDVSNYFQGNEESLVDWLRPYSKDQTETYLRGFLGRMLFSGDEVLKKPSVLSGGEKVRCMLSRMMLKGGNVLLMDDPTNHLDLESITALNKGLINYQGTILFISHDHEFVQTIANRIIEVKPDGTIFDKQMTYDEYVEMKIAEGKNK</sequence>
<dbReference type="PANTHER" id="PTHR42855">
    <property type="entry name" value="ABC TRANSPORTER ATP-BINDING SUBUNIT"/>
    <property type="match status" value="1"/>
</dbReference>
<comment type="caution">
    <text evidence="6">The sequence shown here is derived from an EMBL/GenBank/DDBJ whole genome shotgun (WGS) entry which is preliminary data.</text>
</comment>
<dbReference type="Gene3D" id="3.40.50.300">
    <property type="entry name" value="P-loop containing nucleotide triphosphate hydrolases"/>
    <property type="match status" value="2"/>
</dbReference>
<dbReference type="InterPro" id="IPR027417">
    <property type="entry name" value="P-loop_NTPase"/>
</dbReference>
<dbReference type="SMART" id="SM00382">
    <property type="entry name" value="AAA"/>
    <property type="match status" value="2"/>
</dbReference>
<evidence type="ECO:0000256" key="1">
    <source>
        <dbReference type="ARBA" id="ARBA00022737"/>
    </source>
</evidence>
<evidence type="ECO:0000259" key="5">
    <source>
        <dbReference type="PROSITE" id="PS50893"/>
    </source>
</evidence>
<feature type="domain" description="ABC transporter" evidence="5">
    <location>
        <begin position="35"/>
        <end position="285"/>
    </location>
</feature>
<dbReference type="AlphaFoldDB" id="A0AAJ1TDH3"/>
<dbReference type="SUPFAM" id="SSF52540">
    <property type="entry name" value="P-loop containing nucleoside triphosphate hydrolases"/>
    <property type="match status" value="2"/>
</dbReference>
<name>A0AAJ1TDH3_9BACL</name>